<dbReference type="SUPFAM" id="SSF53335">
    <property type="entry name" value="S-adenosyl-L-methionine-dependent methyltransferases"/>
    <property type="match status" value="1"/>
</dbReference>
<dbReference type="EMBL" id="JAMQYH010000002">
    <property type="protein sequence ID" value="KAJ1696151.1"/>
    <property type="molecule type" value="Genomic_DNA"/>
</dbReference>
<evidence type="ECO:0000313" key="3">
    <source>
        <dbReference type="Proteomes" id="UP001151287"/>
    </source>
</evidence>
<feature type="domain" description="Methyltransferase type 11" evidence="1">
    <location>
        <begin position="140"/>
        <end position="239"/>
    </location>
</feature>
<accession>A0A9Q0CLL8</accession>
<dbReference type="PANTHER" id="PTHR45036">
    <property type="entry name" value="METHYLTRANSFERASE LIKE 7B"/>
    <property type="match status" value="1"/>
</dbReference>
<evidence type="ECO:0000259" key="1">
    <source>
        <dbReference type="Pfam" id="PF08241"/>
    </source>
</evidence>
<keyword evidence="3" id="KW-1185">Reference proteome</keyword>
<organism evidence="2 3">
    <name type="scientific">Rhynchospora breviuscula</name>
    <dbReference type="NCBI Taxonomy" id="2022672"/>
    <lineage>
        <taxon>Eukaryota</taxon>
        <taxon>Viridiplantae</taxon>
        <taxon>Streptophyta</taxon>
        <taxon>Embryophyta</taxon>
        <taxon>Tracheophyta</taxon>
        <taxon>Spermatophyta</taxon>
        <taxon>Magnoliopsida</taxon>
        <taxon>Liliopsida</taxon>
        <taxon>Poales</taxon>
        <taxon>Cyperaceae</taxon>
        <taxon>Cyperoideae</taxon>
        <taxon>Rhynchosporeae</taxon>
        <taxon>Rhynchospora</taxon>
    </lineage>
</organism>
<proteinExistence type="predicted"/>
<protein>
    <recommendedName>
        <fullName evidence="1">Methyltransferase type 11 domain-containing protein</fullName>
    </recommendedName>
</protein>
<sequence>MHMHGVSVRLAPPPAFAPVCSRRSNKCRAQNPYPVSSIQHAGAGPTPMRCCHCGRRGLLSASLSVLLPFHPDPPSVLAAPPTDPTAALDRVHPSRPDYYDELFAQAMSSGMKAYEREISGYKEKLFSNLRGTSTSSKRVLELGVGTGPNFKYYANNSGLSIVGVDPNKQMEKYARSSATTAGLPISNFHFLRGVGEALPVEDDSVDAVIGTLVLCSVKDVNGTLREVNRVLKPGGLYIFIEHVAAEDGTFLRFVQGVLDPLQQLVADGCHLTRETGKQIAGVGFSRLSLNNAFLKSVSLFGPHVYGVACK</sequence>
<gene>
    <name evidence="2" type="ORF">LUZ63_004663</name>
</gene>
<dbReference type="InterPro" id="IPR013216">
    <property type="entry name" value="Methyltransf_11"/>
</dbReference>
<dbReference type="InterPro" id="IPR052356">
    <property type="entry name" value="Thiol_S-MT"/>
</dbReference>
<dbReference type="Gene3D" id="3.40.50.150">
    <property type="entry name" value="Vaccinia Virus protein VP39"/>
    <property type="match status" value="1"/>
</dbReference>
<dbReference type="AlphaFoldDB" id="A0A9Q0CLL8"/>
<dbReference type="InterPro" id="IPR029063">
    <property type="entry name" value="SAM-dependent_MTases_sf"/>
</dbReference>
<comment type="caution">
    <text evidence="2">The sequence shown here is derived from an EMBL/GenBank/DDBJ whole genome shotgun (WGS) entry which is preliminary data.</text>
</comment>
<dbReference type="PANTHER" id="PTHR45036:SF1">
    <property type="entry name" value="METHYLTRANSFERASE LIKE 7A"/>
    <property type="match status" value="1"/>
</dbReference>
<evidence type="ECO:0000313" key="2">
    <source>
        <dbReference type="EMBL" id="KAJ1696151.1"/>
    </source>
</evidence>
<dbReference type="GO" id="GO:0008757">
    <property type="term" value="F:S-adenosylmethionine-dependent methyltransferase activity"/>
    <property type="evidence" value="ECO:0007669"/>
    <property type="project" value="InterPro"/>
</dbReference>
<dbReference type="Proteomes" id="UP001151287">
    <property type="component" value="Unassembled WGS sequence"/>
</dbReference>
<name>A0A9Q0CLL8_9POAL</name>
<dbReference type="CDD" id="cd02440">
    <property type="entry name" value="AdoMet_MTases"/>
    <property type="match status" value="1"/>
</dbReference>
<dbReference type="OrthoDB" id="416496at2759"/>
<reference evidence="2" key="1">
    <citation type="journal article" date="2022" name="Cell">
        <title>Repeat-based holocentromeres influence genome architecture and karyotype evolution.</title>
        <authorList>
            <person name="Hofstatter P.G."/>
            <person name="Thangavel G."/>
            <person name="Lux T."/>
            <person name="Neumann P."/>
            <person name="Vondrak T."/>
            <person name="Novak P."/>
            <person name="Zhang M."/>
            <person name="Costa L."/>
            <person name="Castellani M."/>
            <person name="Scott A."/>
            <person name="Toegelov H."/>
            <person name="Fuchs J."/>
            <person name="Mata-Sucre Y."/>
            <person name="Dias Y."/>
            <person name="Vanzela A.L.L."/>
            <person name="Huettel B."/>
            <person name="Almeida C.C.S."/>
            <person name="Simkova H."/>
            <person name="Souza G."/>
            <person name="Pedrosa-Harand A."/>
            <person name="Macas J."/>
            <person name="Mayer K.F.X."/>
            <person name="Houben A."/>
            <person name="Marques A."/>
        </authorList>
    </citation>
    <scope>NUCLEOTIDE SEQUENCE</scope>
    <source>
        <strain evidence="2">RhyBre1mFocal</strain>
    </source>
</reference>
<dbReference type="Pfam" id="PF08241">
    <property type="entry name" value="Methyltransf_11"/>
    <property type="match status" value="1"/>
</dbReference>